<dbReference type="AlphaFoldDB" id="A0A151NX97"/>
<reference evidence="1 2" key="1">
    <citation type="journal article" date="2012" name="Genome Biol.">
        <title>Sequencing three crocodilian genomes to illuminate the evolution of archosaurs and amniotes.</title>
        <authorList>
            <person name="St John J.A."/>
            <person name="Braun E.L."/>
            <person name="Isberg S.R."/>
            <person name="Miles L.G."/>
            <person name="Chong A.Y."/>
            <person name="Gongora J."/>
            <person name="Dalzell P."/>
            <person name="Moran C."/>
            <person name="Bed'hom B."/>
            <person name="Abzhanov A."/>
            <person name="Burgess S.C."/>
            <person name="Cooksey A.M."/>
            <person name="Castoe T.A."/>
            <person name="Crawford N.G."/>
            <person name="Densmore L.D."/>
            <person name="Drew J.C."/>
            <person name="Edwards S.V."/>
            <person name="Faircloth B.C."/>
            <person name="Fujita M.K."/>
            <person name="Greenwold M.J."/>
            <person name="Hoffmann F.G."/>
            <person name="Howard J.M."/>
            <person name="Iguchi T."/>
            <person name="Janes D.E."/>
            <person name="Khan S.Y."/>
            <person name="Kohno S."/>
            <person name="de Koning A.J."/>
            <person name="Lance S.L."/>
            <person name="McCarthy F.M."/>
            <person name="McCormack J.E."/>
            <person name="Merchant M.E."/>
            <person name="Peterson D.G."/>
            <person name="Pollock D.D."/>
            <person name="Pourmand N."/>
            <person name="Raney B.J."/>
            <person name="Roessler K.A."/>
            <person name="Sanford J.R."/>
            <person name="Sawyer R.H."/>
            <person name="Schmidt C.J."/>
            <person name="Triplett E.W."/>
            <person name="Tuberville T.D."/>
            <person name="Venegas-Anaya M."/>
            <person name="Howard J.T."/>
            <person name="Jarvis E.D."/>
            <person name="Guillette L.J.Jr."/>
            <person name="Glenn T.C."/>
            <person name="Green R.E."/>
            <person name="Ray D.A."/>
        </authorList>
    </citation>
    <scope>NUCLEOTIDE SEQUENCE [LARGE SCALE GENOMIC DNA]</scope>
    <source>
        <strain evidence="1">KSC_2009_1</strain>
    </source>
</reference>
<gene>
    <name evidence="1" type="ORF">Y1Q_0006297</name>
</gene>
<comment type="caution">
    <text evidence="1">The sequence shown here is derived from an EMBL/GenBank/DDBJ whole genome shotgun (WGS) entry which is preliminary data.</text>
</comment>
<name>A0A151NX97_ALLMI</name>
<evidence type="ECO:0000313" key="1">
    <source>
        <dbReference type="EMBL" id="KYO41506.1"/>
    </source>
</evidence>
<sequence>MQRKITDLLVVKFNNLEAFGDADETAGELREFTGIQITDSSGSTEGPLLLCDIQAISWSILVPSVKPPATSVCQTSFQATSSLRISSVHASLDPCVRFSQGTLKDTYKQHKSRTEEVQHGSQLSPVHQVPNVCLQPSLLAGMIDDDRVQMRFARCVAGTDVDLHLLTWQRVNPKKLFEGHLFDTSDNEITNRKYEKGNNLLSGDTLRNRY</sequence>
<dbReference type="EMBL" id="AKHW03001628">
    <property type="protein sequence ID" value="KYO41506.1"/>
    <property type="molecule type" value="Genomic_DNA"/>
</dbReference>
<evidence type="ECO:0000313" key="2">
    <source>
        <dbReference type="Proteomes" id="UP000050525"/>
    </source>
</evidence>
<protein>
    <submittedName>
        <fullName evidence="1">Uncharacterized protein</fullName>
    </submittedName>
</protein>
<organism evidence="1 2">
    <name type="scientific">Alligator mississippiensis</name>
    <name type="common">American alligator</name>
    <dbReference type="NCBI Taxonomy" id="8496"/>
    <lineage>
        <taxon>Eukaryota</taxon>
        <taxon>Metazoa</taxon>
        <taxon>Chordata</taxon>
        <taxon>Craniata</taxon>
        <taxon>Vertebrata</taxon>
        <taxon>Euteleostomi</taxon>
        <taxon>Archelosauria</taxon>
        <taxon>Archosauria</taxon>
        <taxon>Crocodylia</taxon>
        <taxon>Alligatoridae</taxon>
        <taxon>Alligatorinae</taxon>
        <taxon>Alligator</taxon>
    </lineage>
</organism>
<proteinExistence type="predicted"/>
<keyword evidence="2" id="KW-1185">Reference proteome</keyword>
<accession>A0A151NX97</accession>
<dbReference type="Proteomes" id="UP000050525">
    <property type="component" value="Unassembled WGS sequence"/>
</dbReference>